<dbReference type="InterPro" id="IPR010827">
    <property type="entry name" value="BamA/TamA_POTRA"/>
</dbReference>
<sequence>MKNRLTKISFLFGIILFFVSCNSTKRVADDEFLLTENTIDTGVDSINANTLKPFLSLKPNSKFLFGIPLKLYIYNWGKPKPDSLFVDWLKKNPNRENRWSNFLSERQLKNLGEFYVDIHEGRRKNGEPPSIITDKKLEQSRERLKSWYWNRGWFDAEVNYDIKKDTLNQKAKVNYKITPNRPYIIDSISYNIASPVADSVYNTIKPMALIKEKQLFNSQNFEGERLRIEKYFRNHGLYHFDRDYISFIADSLNDNSRQLDIELNIKNREKKVLDTAFQVPFKVHKISQVNVFTDYKNKSKYIAKDSVSYNNITFYAEDRVKINPKILADAIFIEKGQLFSDEKRKNTYNRFSNIRIFDYPNINYQKDPRTPGEDNLIANIFLTPKKRFGFTPNFEVSQSNIQDFGIGVNTSFLARNAFHLADILELSFRANLGSSKDAASSQDQFFNITELGGNLSLSIPKILFPFTQSIIKKNMQPFTRATYGFNTQQNIGLDRQNHTLKFDYNWKPNQKISNRFSLLDFQFVNNLNINNYFNIFTNSYRDLNGIAQDNIFEVNANFIDQDTGNLIISSGTDGFIDQVQNNEVDLEVEEQQLFNSIVERKDRLTENNLIIASNFNFDYSTRENIDDEDYYQFRSRFELAGNLLQGLGSALDLNKNDNGDFTLFDVPFSQYAKVELNYIKHWDLGDQNIIATRAYGGIALPYGNSRSIPFARSFFGGGPNDNRGWQPYDLGPGKTNGVNDFNEANFKLSFNFEYRFNVFGNLNSALFVDAGNIWNVADNVTNKDATFDGFQDLEDLSIATGFGFRYDISFFVIRLDFGFKTYNPGDPEQRWFSDYNFRNMVFNFGINYPF</sequence>
<feature type="domain" description="Bacterial surface antigen (D15)" evidence="7">
    <location>
        <begin position="669"/>
        <end position="847"/>
    </location>
</feature>
<feature type="signal peptide" evidence="6">
    <location>
        <begin position="1"/>
        <end position="28"/>
    </location>
</feature>
<keyword evidence="3 6" id="KW-0732">Signal</keyword>
<evidence type="ECO:0000259" key="8">
    <source>
        <dbReference type="Pfam" id="PF07244"/>
    </source>
</evidence>
<evidence type="ECO:0000256" key="2">
    <source>
        <dbReference type="ARBA" id="ARBA00022692"/>
    </source>
</evidence>
<evidence type="ECO:0000313" key="9">
    <source>
        <dbReference type="EMBL" id="TKS56607.1"/>
    </source>
</evidence>
<keyword evidence="10" id="KW-1185">Reference proteome</keyword>
<comment type="caution">
    <text evidence="9">The sequence shown here is derived from an EMBL/GenBank/DDBJ whole genome shotgun (WGS) entry which is preliminary data.</text>
</comment>
<keyword evidence="5" id="KW-0998">Cell outer membrane</keyword>
<dbReference type="AlphaFoldDB" id="A0A4U5TQV7"/>
<reference evidence="9 10" key="1">
    <citation type="submission" date="2019-04" db="EMBL/GenBank/DDBJ databases">
        <title>Psychroflexus halotolerans sp. nov., isolated from a marine solar saltern.</title>
        <authorList>
            <person name="Feng X."/>
        </authorList>
    </citation>
    <scope>NUCLEOTIDE SEQUENCE [LARGE SCALE GENOMIC DNA]</scope>
    <source>
        <strain evidence="9 10">WDS2C27</strain>
    </source>
</reference>
<evidence type="ECO:0000313" key="10">
    <source>
        <dbReference type="Proteomes" id="UP000306552"/>
    </source>
</evidence>
<proteinExistence type="predicted"/>
<comment type="subcellular location">
    <subcellularLocation>
        <location evidence="1">Membrane</location>
    </subcellularLocation>
</comment>
<gene>
    <name evidence="9" type="ORF">FCN74_06125</name>
</gene>
<dbReference type="Proteomes" id="UP000306552">
    <property type="component" value="Unassembled WGS sequence"/>
</dbReference>
<dbReference type="PROSITE" id="PS51257">
    <property type="entry name" value="PROKAR_LIPOPROTEIN"/>
    <property type="match status" value="1"/>
</dbReference>
<protein>
    <submittedName>
        <fullName evidence="9">Outer membrane protein assembly factor</fullName>
    </submittedName>
</protein>
<dbReference type="PANTHER" id="PTHR12815:SF47">
    <property type="entry name" value="TRANSLOCATION AND ASSEMBLY MODULE SUBUNIT TAMA"/>
    <property type="match status" value="1"/>
</dbReference>
<evidence type="ECO:0000256" key="3">
    <source>
        <dbReference type="ARBA" id="ARBA00022729"/>
    </source>
</evidence>
<dbReference type="InterPro" id="IPR000184">
    <property type="entry name" value="Bac_surfAg_D15"/>
</dbReference>
<accession>A0A4U5TQV7</accession>
<dbReference type="InterPro" id="IPR039910">
    <property type="entry name" value="D15-like"/>
</dbReference>
<dbReference type="Gene3D" id="3.10.20.310">
    <property type="entry name" value="membrane protein fhac"/>
    <property type="match status" value="1"/>
</dbReference>
<dbReference type="GO" id="GO:0019867">
    <property type="term" value="C:outer membrane"/>
    <property type="evidence" value="ECO:0007669"/>
    <property type="project" value="InterPro"/>
</dbReference>
<dbReference type="Pfam" id="PF07244">
    <property type="entry name" value="POTRA"/>
    <property type="match status" value="1"/>
</dbReference>
<evidence type="ECO:0000259" key="7">
    <source>
        <dbReference type="Pfam" id="PF01103"/>
    </source>
</evidence>
<dbReference type="Pfam" id="PF01103">
    <property type="entry name" value="Omp85"/>
    <property type="match status" value="1"/>
</dbReference>
<evidence type="ECO:0000256" key="1">
    <source>
        <dbReference type="ARBA" id="ARBA00004370"/>
    </source>
</evidence>
<dbReference type="EMBL" id="SWMU01000002">
    <property type="protein sequence ID" value="TKS56607.1"/>
    <property type="molecule type" value="Genomic_DNA"/>
</dbReference>
<keyword evidence="2" id="KW-0812">Transmembrane</keyword>
<evidence type="ECO:0000256" key="5">
    <source>
        <dbReference type="ARBA" id="ARBA00023237"/>
    </source>
</evidence>
<organism evidence="9 10">
    <name type="scientific">Mesohalobacter halotolerans</name>
    <dbReference type="NCBI Taxonomy" id="1883405"/>
    <lineage>
        <taxon>Bacteria</taxon>
        <taxon>Pseudomonadati</taxon>
        <taxon>Bacteroidota</taxon>
        <taxon>Flavobacteriia</taxon>
        <taxon>Flavobacteriales</taxon>
        <taxon>Flavobacteriaceae</taxon>
        <taxon>Mesohalobacter</taxon>
    </lineage>
</organism>
<dbReference type="Gene3D" id="2.40.160.50">
    <property type="entry name" value="membrane protein fhac: a member of the omp85/tpsb transporter family"/>
    <property type="match status" value="1"/>
</dbReference>
<evidence type="ECO:0000256" key="6">
    <source>
        <dbReference type="SAM" id="SignalP"/>
    </source>
</evidence>
<name>A0A4U5TQV7_9FLAO</name>
<dbReference type="OrthoDB" id="9814535at2"/>
<keyword evidence="4" id="KW-0472">Membrane</keyword>
<evidence type="ECO:0000256" key="4">
    <source>
        <dbReference type="ARBA" id="ARBA00023136"/>
    </source>
</evidence>
<feature type="chain" id="PRO_5020349358" evidence="6">
    <location>
        <begin position="29"/>
        <end position="850"/>
    </location>
</feature>
<dbReference type="PANTHER" id="PTHR12815">
    <property type="entry name" value="SORTING AND ASSEMBLY MACHINERY SAMM50 PROTEIN FAMILY MEMBER"/>
    <property type="match status" value="1"/>
</dbReference>
<feature type="domain" description="POTRA" evidence="8">
    <location>
        <begin position="129"/>
        <end position="179"/>
    </location>
</feature>